<evidence type="ECO:0000313" key="2">
    <source>
        <dbReference type="EMBL" id="BBX48066.1"/>
    </source>
</evidence>
<feature type="domain" description="Calcineurin-like phosphoesterase" evidence="1">
    <location>
        <begin position="6"/>
        <end position="169"/>
    </location>
</feature>
<dbReference type="GO" id="GO:0016791">
    <property type="term" value="F:phosphatase activity"/>
    <property type="evidence" value="ECO:0007669"/>
    <property type="project" value="TreeGrafter"/>
</dbReference>
<dbReference type="AlphaFoldDB" id="A0A7I7L288"/>
<dbReference type="InterPro" id="IPR029052">
    <property type="entry name" value="Metallo-depent_PP-like"/>
</dbReference>
<evidence type="ECO:0000259" key="1">
    <source>
        <dbReference type="Pfam" id="PF00149"/>
    </source>
</evidence>
<dbReference type="RefSeq" id="WP_232064710.1">
    <property type="nucleotide sequence ID" value="NZ_AP022569.1"/>
</dbReference>
<dbReference type="PANTHER" id="PTHR42850:SF7">
    <property type="entry name" value="BIS(5'-NUCLEOSYL)-TETRAPHOSPHATASE PRPE [ASYMMETRICAL]"/>
    <property type="match status" value="1"/>
</dbReference>
<evidence type="ECO:0000313" key="3">
    <source>
        <dbReference type="Proteomes" id="UP000465866"/>
    </source>
</evidence>
<dbReference type="SUPFAM" id="SSF56300">
    <property type="entry name" value="Metallo-dependent phosphatases"/>
    <property type="match status" value="1"/>
</dbReference>
<gene>
    <name evidence="2" type="ORF">MCOO_40810</name>
</gene>
<protein>
    <submittedName>
        <fullName evidence="2">Metallophosphatase</fullName>
    </submittedName>
</protein>
<name>A0A7I7L288_9MYCO</name>
<dbReference type="PANTHER" id="PTHR42850">
    <property type="entry name" value="METALLOPHOSPHOESTERASE"/>
    <property type="match status" value="1"/>
</dbReference>
<dbReference type="Pfam" id="PF00149">
    <property type="entry name" value="Metallophos"/>
    <property type="match status" value="1"/>
</dbReference>
<organism evidence="2 3">
    <name type="scientific">Mycobacterium cookii</name>
    <dbReference type="NCBI Taxonomy" id="1775"/>
    <lineage>
        <taxon>Bacteria</taxon>
        <taxon>Bacillati</taxon>
        <taxon>Actinomycetota</taxon>
        <taxon>Actinomycetes</taxon>
        <taxon>Mycobacteriales</taxon>
        <taxon>Mycobacteriaceae</taxon>
        <taxon>Mycobacterium</taxon>
    </lineage>
</organism>
<reference evidence="2 3" key="1">
    <citation type="journal article" date="2019" name="Emerg. Microbes Infect.">
        <title>Comprehensive subspecies identification of 175 nontuberculous mycobacteria species based on 7547 genomic profiles.</title>
        <authorList>
            <person name="Matsumoto Y."/>
            <person name="Kinjo T."/>
            <person name="Motooka D."/>
            <person name="Nabeya D."/>
            <person name="Jung N."/>
            <person name="Uechi K."/>
            <person name="Horii T."/>
            <person name="Iida T."/>
            <person name="Fujita J."/>
            <person name="Nakamura S."/>
        </authorList>
    </citation>
    <scope>NUCLEOTIDE SEQUENCE [LARGE SCALE GENOMIC DNA]</scope>
    <source>
        <strain evidence="2 3">JCM 12404</strain>
    </source>
</reference>
<sequence length="321" mass="36441">MEGYDIIGDIHGCAEKLEALLGDLGYQLESSTGAYRHPKRQAIFVGDLIDRGTGQLRVLEIVKAMVDTDAAQIVMGNHEFNAIAYATEHPAGSGQHLRRHNEKNTKQHQSFLDQLTSAQRSLYLEWFKTLPLWLDLGDIRVVHACWHEDSIGVVERQLGSNRFGTVEDLVRASTKGDELYVAIEILLKGPEISLVDHRQLPYMDKDGHLRTNARIRWWNGDAMTLRDIAEIASTFTTEDGAPYPDLPDIEIPPRDRSFVYTGAVPVFYGHYWRQGRPDQHRDWNSRSACVDFSAVKGGTLMAYRWSGEKQIDPRHYLPQQA</sequence>
<dbReference type="InterPro" id="IPR050126">
    <property type="entry name" value="Ap4A_hydrolase"/>
</dbReference>
<keyword evidence="3" id="KW-1185">Reference proteome</keyword>
<dbReference type="InterPro" id="IPR004843">
    <property type="entry name" value="Calcineurin-like_PHP"/>
</dbReference>
<dbReference type="Proteomes" id="UP000465866">
    <property type="component" value="Chromosome"/>
</dbReference>
<dbReference type="Gene3D" id="3.60.21.10">
    <property type="match status" value="1"/>
</dbReference>
<proteinExistence type="predicted"/>
<dbReference type="GO" id="GO:0005737">
    <property type="term" value="C:cytoplasm"/>
    <property type="evidence" value="ECO:0007669"/>
    <property type="project" value="TreeGrafter"/>
</dbReference>
<dbReference type="KEGG" id="mcoo:MCOO_40810"/>
<accession>A0A7I7L288</accession>
<dbReference type="EMBL" id="AP022569">
    <property type="protein sequence ID" value="BBX48066.1"/>
    <property type="molecule type" value="Genomic_DNA"/>
</dbReference>